<dbReference type="InterPro" id="IPR031409">
    <property type="entry name" value="Darcynin"/>
</dbReference>
<name>A0A561XB22_ACIDE</name>
<dbReference type="Pfam" id="PF17074">
    <property type="entry name" value="Darcynin"/>
    <property type="match status" value="1"/>
</dbReference>
<evidence type="ECO:0000313" key="2">
    <source>
        <dbReference type="EMBL" id="TWG33318.1"/>
    </source>
</evidence>
<reference evidence="2 3" key="1">
    <citation type="journal article" date="2015" name="Stand. Genomic Sci.">
        <title>Genomic Encyclopedia of Bacterial and Archaeal Type Strains, Phase III: the genomes of soil and plant-associated and newly described type strains.</title>
        <authorList>
            <person name="Whitman W.B."/>
            <person name="Woyke T."/>
            <person name="Klenk H.P."/>
            <person name="Zhou Y."/>
            <person name="Lilburn T.G."/>
            <person name="Beck B.J."/>
            <person name="De Vos P."/>
            <person name="Vandamme P."/>
            <person name="Eisen J.A."/>
            <person name="Garrity G."/>
            <person name="Hugenholtz P."/>
            <person name="Kyrpides N.C."/>
        </authorList>
    </citation>
    <scope>NUCLEOTIDE SEQUENCE [LARGE SCALE GENOMIC DNA]</scope>
    <source>
        <strain evidence="2 3">DSM 64</strain>
    </source>
</reference>
<organism evidence="2 3">
    <name type="scientific">Acidovorax delafieldii</name>
    <name type="common">Pseudomonas delafieldii</name>
    <dbReference type="NCBI Taxonomy" id="47920"/>
    <lineage>
        <taxon>Bacteria</taxon>
        <taxon>Pseudomonadati</taxon>
        <taxon>Pseudomonadota</taxon>
        <taxon>Betaproteobacteria</taxon>
        <taxon>Burkholderiales</taxon>
        <taxon>Comamonadaceae</taxon>
        <taxon>Acidovorax</taxon>
    </lineage>
</organism>
<dbReference type="EMBL" id="VJWE01000018">
    <property type="protein sequence ID" value="TWG33318.1"/>
    <property type="molecule type" value="Genomic_DNA"/>
</dbReference>
<accession>A0A561XB22</accession>
<dbReference type="RefSeq" id="WP_056747353.1">
    <property type="nucleotide sequence ID" value="NZ_VJWE01000018.1"/>
</dbReference>
<sequence>MATRYAFFIHLRALPEWLRLPREQRRELGEAHLHDLLPRYQGALRLRHFDAEAFAAPCSDLMLVETDDPLKHYDFMERLRDSPLLTVPYFEVLQILPAIEDGYVAFERAETA</sequence>
<proteinExistence type="inferred from homology"/>
<comment type="caution">
    <text evidence="2">The sequence shown here is derived from an EMBL/GenBank/DDBJ whole genome shotgun (WGS) entry which is preliminary data.</text>
</comment>
<dbReference type="Proteomes" id="UP000321485">
    <property type="component" value="Unassembled WGS sequence"/>
</dbReference>
<evidence type="ECO:0000313" key="3">
    <source>
        <dbReference type="Proteomes" id="UP000321485"/>
    </source>
</evidence>
<protein>
    <submittedName>
        <fullName evidence="2">Darcynin-like uncharacterized protein</fullName>
    </submittedName>
</protein>
<evidence type="ECO:0000256" key="1">
    <source>
        <dbReference type="ARBA" id="ARBA00006869"/>
    </source>
</evidence>
<gene>
    <name evidence="2" type="ORF">ATF69_4395</name>
</gene>
<dbReference type="GeneID" id="51113428"/>
<comment type="similarity">
    <text evidence="1">Belongs to the darcynin family.</text>
</comment>
<dbReference type="AlphaFoldDB" id="A0A561XB22"/>